<dbReference type="AlphaFoldDB" id="A0A367Q8P5"/>
<dbReference type="PANTHER" id="PTHR34800:SF1">
    <property type="entry name" value="TETRAPYRROLE-BINDING PROTEIN, CHLOROPLASTIC"/>
    <property type="match status" value="1"/>
</dbReference>
<dbReference type="GO" id="GO:0046906">
    <property type="term" value="F:tetrapyrrole binding"/>
    <property type="evidence" value="ECO:0007669"/>
    <property type="project" value="TreeGrafter"/>
</dbReference>
<dbReference type="GO" id="GO:0030288">
    <property type="term" value="C:outer membrane-bounded periplasmic space"/>
    <property type="evidence" value="ECO:0007669"/>
    <property type="project" value="TreeGrafter"/>
</dbReference>
<accession>A0A367Q8P5</accession>
<dbReference type="InterPro" id="IPR037215">
    <property type="entry name" value="GUN4-like_sf"/>
</dbReference>
<protein>
    <recommendedName>
        <fullName evidence="2">GUN4-like domain-containing protein</fullName>
    </recommendedName>
</protein>
<dbReference type="Proteomes" id="UP000252107">
    <property type="component" value="Unassembled WGS sequence"/>
</dbReference>
<feature type="domain" description="GUN4-like" evidence="2">
    <location>
        <begin position="557"/>
        <end position="685"/>
    </location>
</feature>
<dbReference type="Gene3D" id="1.25.40.620">
    <property type="match status" value="1"/>
</dbReference>
<dbReference type="InterPro" id="IPR008629">
    <property type="entry name" value="GUN4-like"/>
</dbReference>
<feature type="coiled-coil region" evidence="1">
    <location>
        <begin position="227"/>
        <end position="338"/>
    </location>
</feature>
<evidence type="ECO:0000313" key="3">
    <source>
        <dbReference type="EMBL" id="RCJ20526.1"/>
    </source>
</evidence>
<comment type="caution">
    <text evidence="3">The sequence shown here is derived from an EMBL/GenBank/DDBJ whole genome shotgun (WGS) entry which is preliminary data.</text>
</comment>
<keyword evidence="1" id="KW-0175">Coiled coil</keyword>
<proteinExistence type="predicted"/>
<evidence type="ECO:0000256" key="1">
    <source>
        <dbReference type="SAM" id="Coils"/>
    </source>
</evidence>
<dbReference type="SUPFAM" id="SSF140869">
    <property type="entry name" value="GUN4-like"/>
    <property type="match status" value="1"/>
</dbReference>
<dbReference type="CDD" id="cd16383">
    <property type="entry name" value="GUN4"/>
    <property type="match status" value="1"/>
</dbReference>
<reference evidence="3" key="1">
    <citation type="submission" date="2016-04" db="EMBL/GenBank/DDBJ databases">
        <authorList>
            <person name="Tabuchi Yagui T.R."/>
        </authorList>
    </citation>
    <scope>NUCLEOTIDE SEQUENCE [LARGE SCALE GENOMIC DNA]</scope>
    <source>
        <strain evidence="3">NIES-26</strain>
    </source>
</reference>
<name>A0A367Q8P5_9NOSO</name>
<sequence>MEESKLRENRDIHTGGGNYNESIGGDYIHIQNIIYELKPKADTISDFRLKINFGEFNKIQEEIQFYKKSLNDYLISKNSNFRDFCTKLREEFEYNNNSDPIRNKLNEKSKILSELIDIATKKGNIYEILKKANEDSHIITSEKFNSYLVEVNKEIDSIKTDINAKIAEKSKESHNLAINIYSSIYKNNIKHNGYTLDPKERDGLKEIKSYLKLSDPEVAEIEDSVNKQVKKEREEEYREEFKKALKKNKHSWDIKGSEREKLKELQTKLELSDEDVQKIEETSQKDLYKGNQGIYKKQVEELNEKIKHYLKDISCEQIKDLKDLKENCRKKLKISQEELKLSDDDVKKDNQLIEKQLSEKSKEIYKCKLEELFERNKYLLKDISCEEIKDLKKRCWEELKFLQTELELLDDDVKKDNQRIKEQLCEKSKEIYKCKVEEICIDNIKNGYFFKQSDFQELKYSLKSLEEELELSDCDTEQIIEEIEEYFDRIRFHIYSGIIGKKYQEQDCNLNAINFDEFQNWRELLMIADEDANLIERIIKKYKNFDIIFSYDKIGCGYWNLRKLLIKKEWEEANQETRSIILQLAKRDEEEYVDNNSIQFISENYEKDMFIIDQLWINYSNSHFGFSVQGKIFDSVQNDEEQFAEQVGWKTSAKGLLNLFSWKSYEQEQLKFSLDSPKGHLPAWGFQGMNFIRNKYYFILWLYIGKLLKLKDPLGWIFLFKYFNKLDYSEKE</sequence>
<dbReference type="Pfam" id="PF05419">
    <property type="entry name" value="GUN4"/>
    <property type="match status" value="1"/>
</dbReference>
<dbReference type="EMBL" id="LXQD01000336">
    <property type="protein sequence ID" value="RCJ20526.1"/>
    <property type="molecule type" value="Genomic_DNA"/>
</dbReference>
<dbReference type="PANTHER" id="PTHR34800">
    <property type="entry name" value="TETRAPYRROLE-BINDING PROTEIN, CHLOROPLASTIC"/>
    <property type="match status" value="1"/>
</dbReference>
<dbReference type="Gene3D" id="1.10.10.1770">
    <property type="entry name" value="Gun4-like"/>
    <property type="match status" value="1"/>
</dbReference>
<keyword evidence="4" id="KW-1185">Reference proteome</keyword>
<evidence type="ECO:0000313" key="4">
    <source>
        <dbReference type="Proteomes" id="UP000252107"/>
    </source>
</evidence>
<evidence type="ECO:0000259" key="2">
    <source>
        <dbReference type="Pfam" id="PF05419"/>
    </source>
</evidence>
<gene>
    <name evidence="3" type="ORF">A6770_31420</name>
</gene>
<organism evidence="3 4">
    <name type="scientific">Nostoc minutum NIES-26</name>
    <dbReference type="NCBI Taxonomy" id="1844469"/>
    <lineage>
        <taxon>Bacteria</taxon>
        <taxon>Bacillati</taxon>
        <taxon>Cyanobacteriota</taxon>
        <taxon>Cyanophyceae</taxon>
        <taxon>Nostocales</taxon>
        <taxon>Nostocaceae</taxon>
        <taxon>Nostoc</taxon>
    </lineage>
</organism>